<evidence type="ECO:0000256" key="1">
    <source>
        <dbReference type="ARBA" id="ARBA00005189"/>
    </source>
</evidence>
<evidence type="ECO:0000256" key="2">
    <source>
        <dbReference type="ARBA" id="ARBA00022516"/>
    </source>
</evidence>
<keyword evidence="6" id="KW-0812">Transmembrane</keyword>
<dbReference type="InterPro" id="IPR002123">
    <property type="entry name" value="Plipid/glycerol_acylTrfase"/>
</dbReference>
<evidence type="ECO:0000313" key="8">
    <source>
        <dbReference type="EMBL" id="RZU46797.1"/>
    </source>
</evidence>
<dbReference type="PANTHER" id="PTHR10434">
    <property type="entry name" value="1-ACYL-SN-GLYCEROL-3-PHOSPHATE ACYLTRANSFERASE"/>
    <property type="match status" value="1"/>
</dbReference>
<dbReference type="EMBL" id="SHKX01000011">
    <property type="protein sequence ID" value="RZU46797.1"/>
    <property type="molecule type" value="Genomic_DNA"/>
</dbReference>
<evidence type="ECO:0000259" key="7">
    <source>
        <dbReference type="SMART" id="SM00563"/>
    </source>
</evidence>
<keyword evidence="6" id="KW-0472">Membrane</keyword>
<keyword evidence="3 8" id="KW-0808">Transferase</keyword>
<organism evidence="8 9">
    <name type="scientific">Fluviicoccus keumensis</name>
    <dbReference type="NCBI Taxonomy" id="1435465"/>
    <lineage>
        <taxon>Bacteria</taxon>
        <taxon>Pseudomonadati</taxon>
        <taxon>Pseudomonadota</taxon>
        <taxon>Gammaproteobacteria</taxon>
        <taxon>Moraxellales</taxon>
        <taxon>Moraxellaceae</taxon>
        <taxon>Fluviicoccus</taxon>
    </lineage>
</organism>
<dbReference type="GO" id="GO:0003841">
    <property type="term" value="F:1-acylglycerol-3-phosphate O-acyltransferase activity"/>
    <property type="evidence" value="ECO:0007669"/>
    <property type="project" value="TreeGrafter"/>
</dbReference>
<feature type="domain" description="Phospholipid/glycerol acyltransferase" evidence="7">
    <location>
        <begin position="75"/>
        <end position="186"/>
    </location>
</feature>
<dbReference type="SUPFAM" id="SSF69593">
    <property type="entry name" value="Glycerol-3-phosphate (1)-acyltransferase"/>
    <property type="match status" value="1"/>
</dbReference>
<dbReference type="Proteomes" id="UP000292423">
    <property type="component" value="Unassembled WGS sequence"/>
</dbReference>
<keyword evidence="2" id="KW-0444">Lipid biosynthesis</keyword>
<dbReference type="PANTHER" id="PTHR10434:SF64">
    <property type="entry name" value="1-ACYL-SN-GLYCEROL-3-PHOSPHATE ACYLTRANSFERASE-RELATED"/>
    <property type="match status" value="1"/>
</dbReference>
<dbReference type="AlphaFoldDB" id="A0A4Q7Z8F9"/>
<sequence length="261" mass="28694">MSAVKSSVGRLQVAGRITRLGAHIGAGFVLGVASGALFVQHLPFQRPVIRYWHRRMCRVLNLDICVHGTPDPRPALWVSNHVSWMDIPVIGAHFPVSFLSKAEVADWPIVGHLARAAGTLYIKRGSGDANSVSTQMAAHLQAGRSVLFFPEGTTTDGRQLKAFFHKLFQAACVTGADIQPVVLCYRDEQGELHSVAPFIGDDEFTDHLMKVLKEKPMQVELLVLPRVSVDGRDARALSKHLRQLMADGLERLHRGEVQAGE</sequence>
<keyword evidence="5 8" id="KW-0012">Acyltransferase</keyword>
<name>A0A4Q7Z8F9_9GAMM</name>
<accession>A0A4Q7Z8F9</accession>
<comment type="caution">
    <text evidence="8">The sequence shown here is derived from an EMBL/GenBank/DDBJ whole genome shotgun (WGS) entry which is preliminary data.</text>
</comment>
<dbReference type="Pfam" id="PF01553">
    <property type="entry name" value="Acyltransferase"/>
    <property type="match status" value="1"/>
</dbReference>
<evidence type="ECO:0000313" key="9">
    <source>
        <dbReference type="Proteomes" id="UP000292423"/>
    </source>
</evidence>
<protein>
    <submittedName>
        <fullName evidence="8">1-acyl-sn-glycerol-3-phosphate acyltransferase</fullName>
    </submittedName>
</protein>
<keyword evidence="4" id="KW-0443">Lipid metabolism</keyword>
<gene>
    <name evidence="8" type="ORF">EV700_1180</name>
</gene>
<dbReference type="CDD" id="cd07989">
    <property type="entry name" value="LPLAT_AGPAT-like"/>
    <property type="match status" value="1"/>
</dbReference>
<reference evidence="8 9" key="1">
    <citation type="submission" date="2019-02" db="EMBL/GenBank/DDBJ databases">
        <title>Genomic Encyclopedia of Type Strains, Phase IV (KMG-IV): sequencing the most valuable type-strain genomes for metagenomic binning, comparative biology and taxonomic classification.</title>
        <authorList>
            <person name="Goeker M."/>
        </authorList>
    </citation>
    <scope>NUCLEOTIDE SEQUENCE [LARGE SCALE GENOMIC DNA]</scope>
    <source>
        <strain evidence="8 9">DSM 105135</strain>
    </source>
</reference>
<evidence type="ECO:0000256" key="3">
    <source>
        <dbReference type="ARBA" id="ARBA00022679"/>
    </source>
</evidence>
<evidence type="ECO:0000256" key="6">
    <source>
        <dbReference type="SAM" id="Phobius"/>
    </source>
</evidence>
<evidence type="ECO:0000256" key="5">
    <source>
        <dbReference type="ARBA" id="ARBA00023315"/>
    </source>
</evidence>
<evidence type="ECO:0000256" key="4">
    <source>
        <dbReference type="ARBA" id="ARBA00023098"/>
    </source>
</evidence>
<keyword evidence="6" id="KW-1133">Transmembrane helix</keyword>
<dbReference type="GO" id="GO:0006654">
    <property type="term" value="P:phosphatidic acid biosynthetic process"/>
    <property type="evidence" value="ECO:0007669"/>
    <property type="project" value="TreeGrafter"/>
</dbReference>
<feature type="transmembrane region" description="Helical" evidence="6">
    <location>
        <begin position="20"/>
        <end position="39"/>
    </location>
</feature>
<dbReference type="RefSeq" id="WP_165391353.1">
    <property type="nucleotide sequence ID" value="NZ_SHKX01000011.1"/>
</dbReference>
<comment type="pathway">
    <text evidence="1">Lipid metabolism.</text>
</comment>
<keyword evidence="9" id="KW-1185">Reference proteome</keyword>
<dbReference type="SMART" id="SM00563">
    <property type="entry name" value="PlsC"/>
    <property type="match status" value="1"/>
</dbReference>
<proteinExistence type="predicted"/>